<keyword evidence="3" id="KW-0804">Transcription</keyword>
<feature type="domain" description="HTH luxR-type" evidence="4">
    <location>
        <begin position="179"/>
        <end position="244"/>
    </location>
</feature>
<dbReference type="Gene3D" id="3.30.450.20">
    <property type="entry name" value="PAS domain"/>
    <property type="match status" value="1"/>
</dbReference>
<accession>A0A4S4A3E0</accession>
<dbReference type="Proteomes" id="UP000307507">
    <property type="component" value="Unassembled WGS sequence"/>
</dbReference>
<dbReference type="Pfam" id="PF00196">
    <property type="entry name" value="GerE"/>
    <property type="match status" value="1"/>
</dbReference>
<dbReference type="InterPro" id="IPR016032">
    <property type="entry name" value="Sig_transdc_resp-reg_C-effctor"/>
</dbReference>
<dbReference type="InterPro" id="IPR001610">
    <property type="entry name" value="PAC"/>
</dbReference>
<proteinExistence type="predicted"/>
<dbReference type="GO" id="GO:0003677">
    <property type="term" value="F:DNA binding"/>
    <property type="evidence" value="ECO:0007669"/>
    <property type="project" value="UniProtKB-KW"/>
</dbReference>
<evidence type="ECO:0000259" key="5">
    <source>
        <dbReference type="PROSITE" id="PS50113"/>
    </source>
</evidence>
<dbReference type="CDD" id="cd00130">
    <property type="entry name" value="PAS"/>
    <property type="match status" value="1"/>
</dbReference>
<keyword evidence="7" id="KW-1185">Reference proteome</keyword>
<evidence type="ECO:0000259" key="4">
    <source>
        <dbReference type="PROSITE" id="PS50043"/>
    </source>
</evidence>
<feature type="domain" description="PAC" evidence="5">
    <location>
        <begin position="109"/>
        <end position="162"/>
    </location>
</feature>
<evidence type="ECO:0008006" key="8">
    <source>
        <dbReference type="Google" id="ProtNLM"/>
    </source>
</evidence>
<dbReference type="InterPro" id="IPR013655">
    <property type="entry name" value="PAS_fold_3"/>
</dbReference>
<dbReference type="Gene3D" id="1.10.10.10">
    <property type="entry name" value="Winged helix-like DNA-binding domain superfamily/Winged helix DNA-binding domain"/>
    <property type="match status" value="1"/>
</dbReference>
<dbReference type="InterPro" id="IPR036388">
    <property type="entry name" value="WH-like_DNA-bd_sf"/>
</dbReference>
<dbReference type="SMART" id="SM00086">
    <property type="entry name" value="PAC"/>
    <property type="match status" value="1"/>
</dbReference>
<dbReference type="PRINTS" id="PR00038">
    <property type="entry name" value="HTHLUXR"/>
</dbReference>
<sequence length="246" mass="28315">MKKTWHQIARYHDGNTPPSFELEVYKKLLNIFHVGDFYYYIVNLPHVEIEFVSDSVKNVLGISCTTDFNVDYILTNIHPDDLNRFMMYEQQVTAFFNALPPDKVLKYKVSYDYRLRCADGSYKWILMQTITIQSDEKGSVIRVLGIQTDISHMKVDTIPSGLSFIGLDGEPSFYNTVGQNTKQVLFTKRERQILELIITGKTTCEIADLLNISMHTVNTHRKNIMAKSDCKSLVELGSKAIREGWI</sequence>
<gene>
    <name evidence="6" type="ORF">E6C50_00880</name>
</gene>
<name>A0A4S4A3E0_9FLAO</name>
<dbReference type="PROSITE" id="PS50043">
    <property type="entry name" value="HTH_LUXR_2"/>
    <property type="match status" value="1"/>
</dbReference>
<dbReference type="EMBL" id="SSNZ01000001">
    <property type="protein sequence ID" value="THF52798.1"/>
    <property type="molecule type" value="Genomic_DNA"/>
</dbReference>
<protein>
    <recommendedName>
        <fullName evidence="8">PAS fold-containing protein</fullName>
    </recommendedName>
</protein>
<dbReference type="SUPFAM" id="SSF55785">
    <property type="entry name" value="PYP-like sensor domain (PAS domain)"/>
    <property type="match status" value="1"/>
</dbReference>
<organism evidence="6 7">
    <name type="scientific">Flavobacterium supellecticarium</name>
    <dbReference type="NCBI Taxonomy" id="2565924"/>
    <lineage>
        <taxon>Bacteria</taxon>
        <taxon>Pseudomonadati</taxon>
        <taxon>Bacteroidota</taxon>
        <taxon>Flavobacteriia</taxon>
        <taxon>Flavobacteriales</taxon>
        <taxon>Flavobacteriaceae</taxon>
        <taxon>Flavobacterium</taxon>
    </lineage>
</organism>
<dbReference type="GO" id="GO:0006355">
    <property type="term" value="P:regulation of DNA-templated transcription"/>
    <property type="evidence" value="ECO:0007669"/>
    <property type="project" value="InterPro"/>
</dbReference>
<evidence type="ECO:0000313" key="6">
    <source>
        <dbReference type="EMBL" id="THF52798.1"/>
    </source>
</evidence>
<evidence type="ECO:0000313" key="7">
    <source>
        <dbReference type="Proteomes" id="UP000307507"/>
    </source>
</evidence>
<dbReference type="InterPro" id="IPR000792">
    <property type="entry name" value="Tscrpt_reg_LuxR_C"/>
</dbReference>
<dbReference type="SMART" id="SM00421">
    <property type="entry name" value="HTH_LUXR"/>
    <property type="match status" value="1"/>
</dbReference>
<dbReference type="PROSITE" id="PS50113">
    <property type="entry name" value="PAC"/>
    <property type="match status" value="1"/>
</dbReference>
<dbReference type="PANTHER" id="PTHR44688:SF16">
    <property type="entry name" value="DNA-BINDING TRANSCRIPTIONAL ACTIVATOR DEVR_DOSR"/>
    <property type="match status" value="1"/>
</dbReference>
<dbReference type="InterPro" id="IPR035965">
    <property type="entry name" value="PAS-like_dom_sf"/>
</dbReference>
<evidence type="ECO:0000256" key="1">
    <source>
        <dbReference type="ARBA" id="ARBA00023015"/>
    </source>
</evidence>
<dbReference type="PANTHER" id="PTHR44688">
    <property type="entry name" value="DNA-BINDING TRANSCRIPTIONAL ACTIVATOR DEVR_DOSR"/>
    <property type="match status" value="1"/>
</dbReference>
<keyword evidence="1" id="KW-0805">Transcription regulation</keyword>
<reference evidence="6 7" key="1">
    <citation type="submission" date="2019-04" db="EMBL/GenBank/DDBJ databases">
        <title>Flavobacterium sp. nov. isolated from construction timber.</title>
        <authorList>
            <person name="Lin S.-Y."/>
            <person name="Chang C.-T."/>
            <person name="Young C.-C."/>
        </authorList>
    </citation>
    <scope>NUCLEOTIDE SEQUENCE [LARGE SCALE GENOMIC DNA]</scope>
    <source>
        <strain evidence="6 7">CC-CTC003</strain>
    </source>
</reference>
<dbReference type="Pfam" id="PF08447">
    <property type="entry name" value="PAS_3"/>
    <property type="match status" value="1"/>
</dbReference>
<keyword evidence="2" id="KW-0238">DNA-binding</keyword>
<dbReference type="InterPro" id="IPR000014">
    <property type="entry name" value="PAS"/>
</dbReference>
<dbReference type="PROSITE" id="PS00622">
    <property type="entry name" value="HTH_LUXR_1"/>
    <property type="match status" value="1"/>
</dbReference>
<dbReference type="InterPro" id="IPR000700">
    <property type="entry name" value="PAS-assoc_C"/>
</dbReference>
<dbReference type="AlphaFoldDB" id="A0A4S4A3E0"/>
<comment type="caution">
    <text evidence="6">The sequence shown here is derived from an EMBL/GenBank/DDBJ whole genome shotgun (WGS) entry which is preliminary data.</text>
</comment>
<dbReference type="RefSeq" id="WP_136401323.1">
    <property type="nucleotide sequence ID" value="NZ_SSNZ01000001.1"/>
</dbReference>
<dbReference type="OrthoDB" id="965844at2"/>
<dbReference type="CDD" id="cd06170">
    <property type="entry name" value="LuxR_C_like"/>
    <property type="match status" value="1"/>
</dbReference>
<dbReference type="SUPFAM" id="SSF46894">
    <property type="entry name" value="C-terminal effector domain of the bipartite response regulators"/>
    <property type="match status" value="1"/>
</dbReference>
<evidence type="ECO:0000256" key="2">
    <source>
        <dbReference type="ARBA" id="ARBA00023125"/>
    </source>
</evidence>
<evidence type="ECO:0000256" key="3">
    <source>
        <dbReference type="ARBA" id="ARBA00023163"/>
    </source>
</evidence>